<feature type="compositionally biased region" description="Low complexity" evidence="1">
    <location>
        <begin position="439"/>
        <end position="448"/>
    </location>
</feature>
<dbReference type="OrthoDB" id="3196451at2759"/>
<dbReference type="AlphaFoldDB" id="A0A1Q2YD35"/>
<feature type="compositionally biased region" description="Polar residues" evidence="1">
    <location>
        <begin position="234"/>
        <end position="245"/>
    </location>
</feature>
<accession>A0A1Q2YD35</accession>
<gene>
    <name evidence="3" type="ORF">PMKS-000954</name>
</gene>
<name>A0A1Q2YD35_9ASCO</name>
<comment type="caution">
    <text evidence="3">The sequence shown here is derived from an EMBL/GenBank/DDBJ whole genome shotgun (WGS) entry which is preliminary data.</text>
</comment>
<dbReference type="SUPFAM" id="SSF48350">
    <property type="entry name" value="GTPase activation domain, GAP"/>
    <property type="match status" value="1"/>
</dbReference>
<evidence type="ECO:0000313" key="3">
    <source>
        <dbReference type="EMBL" id="GAV27486.1"/>
    </source>
</evidence>
<dbReference type="InterPro" id="IPR008936">
    <property type="entry name" value="Rho_GTPase_activation_prot"/>
</dbReference>
<feature type="compositionally biased region" description="Low complexity" evidence="1">
    <location>
        <begin position="478"/>
        <end position="493"/>
    </location>
</feature>
<dbReference type="PROSITE" id="PS50238">
    <property type="entry name" value="RHOGAP"/>
    <property type="match status" value="1"/>
</dbReference>
<feature type="compositionally biased region" description="Basic residues" evidence="1">
    <location>
        <begin position="530"/>
        <end position="540"/>
    </location>
</feature>
<sequence>MLPDYPSEFEDGDGELFMEAEDSLENIDEKLIDMDQSFNLQGSPAKSTKSDIKSVLSSAAAAAAAVSPLTKMRPTKPPTDTTLTPTSTTPTTTATPVVQDHLALDSCYASSLTKLPIENLHLLLYLLSFLHYLAKPEISDITKMHTFNLAKVFQLNFFKSVDLTVGTKSFSTEDLKTSYLMNEELLASMIQNSETIVRDLAFFLNNHRDQMDHLLNVKAEQKQSNMAFVKKRNGSSASTKTTNTMSSISRNTSIDSSAHANTVRASELSTTLESCEEKEITPVPRDVTKVSRLDDLERLEKTDEDKEVIRTPNKNTTGDQLENENGKDTNYVHTNSYSDKIKDNTRSSAFPKKDLTKRRSFFGFLNKWKQSIPSSDAWHPSNYANTPGISPKEKSIASQNSSISLQTSEFEDSASSLPQMSMSEAATEDVSVSGHEDVTVATAAAQAQGSDRKDVMKNRETESSDHKLKSDVQPSVLASTAANNSTATSPATAVEEETSEDIKEKLQQLDPSEESEQAIPNTYKREKPKSSKASHGKTAQRRFSLFKFKRSS</sequence>
<dbReference type="InterPro" id="IPR000198">
    <property type="entry name" value="RhoGAP_dom"/>
</dbReference>
<dbReference type="EMBL" id="BDGI01000036">
    <property type="protein sequence ID" value="GAV27486.1"/>
    <property type="molecule type" value="Genomic_DNA"/>
</dbReference>
<dbReference type="Gene3D" id="1.10.555.10">
    <property type="entry name" value="Rho GTPase activation protein"/>
    <property type="match status" value="1"/>
</dbReference>
<dbReference type="Pfam" id="PF00620">
    <property type="entry name" value="RhoGAP"/>
    <property type="match status" value="1"/>
</dbReference>
<dbReference type="Proteomes" id="UP000186136">
    <property type="component" value="Unassembled WGS sequence"/>
</dbReference>
<feature type="region of interest" description="Disordered" evidence="1">
    <location>
        <begin position="375"/>
        <end position="552"/>
    </location>
</feature>
<feature type="region of interest" description="Disordered" evidence="1">
    <location>
        <begin position="229"/>
        <end position="249"/>
    </location>
</feature>
<evidence type="ECO:0000313" key="4">
    <source>
        <dbReference type="Proteomes" id="UP000186136"/>
    </source>
</evidence>
<dbReference type="GO" id="GO:0007165">
    <property type="term" value="P:signal transduction"/>
    <property type="evidence" value="ECO:0007669"/>
    <property type="project" value="InterPro"/>
</dbReference>
<feature type="region of interest" description="Disordered" evidence="1">
    <location>
        <begin position="303"/>
        <end position="335"/>
    </location>
</feature>
<keyword evidence="4" id="KW-1185">Reference proteome</keyword>
<feature type="compositionally biased region" description="Low complexity" evidence="1">
    <location>
        <begin position="78"/>
        <end position="94"/>
    </location>
</feature>
<evidence type="ECO:0000256" key="1">
    <source>
        <dbReference type="SAM" id="MobiDB-lite"/>
    </source>
</evidence>
<feature type="compositionally biased region" description="Polar residues" evidence="1">
    <location>
        <begin position="396"/>
        <end position="424"/>
    </location>
</feature>
<organism evidence="3 4">
    <name type="scientific">Pichia membranifaciens</name>
    <dbReference type="NCBI Taxonomy" id="4926"/>
    <lineage>
        <taxon>Eukaryota</taxon>
        <taxon>Fungi</taxon>
        <taxon>Dikarya</taxon>
        <taxon>Ascomycota</taxon>
        <taxon>Saccharomycotina</taxon>
        <taxon>Pichiomycetes</taxon>
        <taxon>Pichiales</taxon>
        <taxon>Pichiaceae</taxon>
        <taxon>Pichia</taxon>
    </lineage>
</organism>
<feature type="region of interest" description="Disordered" evidence="1">
    <location>
        <begin position="67"/>
        <end position="94"/>
    </location>
</feature>
<feature type="domain" description="Rho-GAP" evidence="2">
    <location>
        <begin position="1"/>
        <end position="197"/>
    </location>
</feature>
<proteinExistence type="predicted"/>
<protein>
    <recommendedName>
        <fullName evidence="2">Rho-GAP domain-containing protein</fullName>
    </recommendedName>
</protein>
<reference evidence="3 4" key="1">
    <citation type="submission" date="2016-08" db="EMBL/GenBank/DDBJ databases">
        <title>Whole genome shotgun sequence of Pichia membranifaciens KS47-1.</title>
        <authorList>
            <person name="Konishi M."/>
            <person name="Ishida M."/>
            <person name="Arakawa T."/>
            <person name="Kato Y."/>
            <person name="Horiuchi J."/>
        </authorList>
    </citation>
    <scope>NUCLEOTIDE SEQUENCE [LARGE SCALE GENOMIC DNA]</scope>
    <source>
        <strain evidence="3 4">KS47-1</strain>
    </source>
</reference>
<evidence type="ECO:0000259" key="2">
    <source>
        <dbReference type="PROSITE" id="PS50238"/>
    </source>
</evidence>
<feature type="compositionally biased region" description="Basic and acidic residues" evidence="1">
    <location>
        <begin position="450"/>
        <end position="470"/>
    </location>
</feature>